<sequence>MKYWIGIDFGGMSVKAGVFDEKNNLLAKDAAATAKEDGYEATVRKTAQLVRALCAKAGAGQGCLAAVGMGTPGVIDGAAGMVVRWTNYDWSDKPFAADLSQALGVPVRISNDANVAALGEAKFGAGRSYRDSILLTLGTGVGSGIILGGKILEGSGGGGGEAGHMTIVVGGVPCPCGRRGCFEQYASATALIRDTKRAMFEHKNSGMWEMVGRDIERVDGRTAFAAAEAGDAAGREVVKNYVMYLSEGILNLANIFRPEAIIVGGGVSGQGENLLRPVRRYVGERLYIDCERIPFAIVRAALGNDAGIWGAYALAREA</sequence>
<evidence type="ECO:0000256" key="1">
    <source>
        <dbReference type="ARBA" id="ARBA00006479"/>
    </source>
</evidence>
<dbReference type="PANTHER" id="PTHR18964:SF149">
    <property type="entry name" value="BIFUNCTIONAL UDP-N-ACETYLGLUCOSAMINE 2-EPIMERASE_N-ACETYLMANNOSAMINE KINASE"/>
    <property type="match status" value="1"/>
</dbReference>
<reference evidence="2" key="1">
    <citation type="journal article" date="2021" name="PeerJ">
        <title>Extensive microbial diversity within the chicken gut microbiome revealed by metagenomics and culture.</title>
        <authorList>
            <person name="Gilroy R."/>
            <person name="Ravi A."/>
            <person name="Getino M."/>
            <person name="Pursley I."/>
            <person name="Horton D.L."/>
            <person name="Alikhan N.F."/>
            <person name="Baker D."/>
            <person name="Gharbi K."/>
            <person name="Hall N."/>
            <person name="Watson M."/>
            <person name="Adriaenssens E.M."/>
            <person name="Foster-Nyarko E."/>
            <person name="Jarju S."/>
            <person name="Secka A."/>
            <person name="Antonio M."/>
            <person name="Oren A."/>
            <person name="Chaudhuri R.R."/>
            <person name="La Ragione R."/>
            <person name="Hildebrand F."/>
            <person name="Pallen M.J."/>
        </authorList>
    </citation>
    <scope>NUCLEOTIDE SEQUENCE</scope>
    <source>
        <strain evidence="2">26628</strain>
    </source>
</reference>
<reference evidence="2" key="2">
    <citation type="submission" date="2021-04" db="EMBL/GenBank/DDBJ databases">
        <authorList>
            <person name="Gilroy R."/>
        </authorList>
    </citation>
    <scope>NUCLEOTIDE SEQUENCE</scope>
    <source>
        <strain evidence="2">26628</strain>
    </source>
</reference>
<comment type="caution">
    <text evidence="2">The sequence shown here is derived from an EMBL/GenBank/DDBJ whole genome shotgun (WGS) entry which is preliminary data.</text>
</comment>
<accession>A0A9D1VUR4</accession>
<name>A0A9D1VUR4_9FIRM</name>
<comment type="similarity">
    <text evidence="1">Belongs to the ROK (NagC/XylR) family.</text>
</comment>
<gene>
    <name evidence="2" type="ORF">H9737_05780</name>
</gene>
<dbReference type="AlphaFoldDB" id="A0A9D1VUR4"/>
<dbReference type="InterPro" id="IPR043129">
    <property type="entry name" value="ATPase_NBD"/>
</dbReference>
<dbReference type="InterPro" id="IPR049874">
    <property type="entry name" value="ROK_cs"/>
</dbReference>
<protein>
    <submittedName>
        <fullName evidence="2">ROK family protein</fullName>
    </submittedName>
</protein>
<evidence type="ECO:0000313" key="3">
    <source>
        <dbReference type="Proteomes" id="UP000824249"/>
    </source>
</evidence>
<dbReference type="Proteomes" id="UP000824249">
    <property type="component" value="Unassembled WGS sequence"/>
</dbReference>
<dbReference type="PROSITE" id="PS01125">
    <property type="entry name" value="ROK"/>
    <property type="match status" value="1"/>
</dbReference>
<organism evidence="2 3">
    <name type="scientific">Candidatus Borkfalkia faecigallinarum</name>
    <dbReference type="NCBI Taxonomy" id="2838509"/>
    <lineage>
        <taxon>Bacteria</taxon>
        <taxon>Bacillati</taxon>
        <taxon>Bacillota</taxon>
        <taxon>Clostridia</taxon>
        <taxon>Christensenellales</taxon>
        <taxon>Christensenellaceae</taxon>
        <taxon>Candidatus Borkfalkia</taxon>
    </lineage>
</organism>
<dbReference type="SUPFAM" id="SSF53067">
    <property type="entry name" value="Actin-like ATPase domain"/>
    <property type="match status" value="1"/>
</dbReference>
<dbReference type="InterPro" id="IPR000600">
    <property type="entry name" value="ROK"/>
</dbReference>
<evidence type="ECO:0000313" key="2">
    <source>
        <dbReference type="EMBL" id="HIX47178.1"/>
    </source>
</evidence>
<dbReference type="Pfam" id="PF00480">
    <property type="entry name" value="ROK"/>
    <property type="match status" value="1"/>
</dbReference>
<dbReference type="Gene3D" id="3.30.420.40">
    <property type="match status" value="2"/>
</dbReference>
<dbReference type="PANTHER" id="PTHR18964">
    <property type="entry name" value="ROK (REPRESSOR, ORF, KINASE) FAMILY"/>
    <property type="match status" value="1"/>
</dbReference>
<proteinExistence type="inferred from homology"/>
<dbReference type="EMBL" id="DXFD01000085">
    <property type="protein sequence ID" value="HIX47178.1"/>
    <property type="molecule type" value="Genomic_DNA"/>
</dbReference>